<reference evidence="1" key="1">
    <citation type="journal article" date="2014" name="Int. J. Syst. Evol. Microbiol.">
        <title>Complete genome sequence of Corynebacterium casei LMG S-19264T (=DSM 44701T), isolated from a smear-ripened cheese.</title>
        <authorList>
            <consortium name="US DOE Joint Genome Institute (JGI-PGF)"/>
            <person name="Walter F."/>
            <person name="Albersmeier A."/>
            <person name="Kalinowski J."/>
            <person name="Ruckert C."/>
        </authorList>
    </citation>
    <scope>NUCLEOTIDE SEQUENCE</scope>
    <source>
        <strain evidence="1">CGMCC 1.15725</strain>
    </source>
</reference>
<dbReference type="RefSeq" id="WP_229744080.1">
    <property type="nucleotide sequence ID" value="NZ_BMJQ01000023.1"/>
</dbReference>
<sequence length="115" mass="12587">MTINHTDTELQATAAPLNRRLGRHGMAGDVLDIRQRNRRVLEEARSAGLIGTTKDTRISARVSSKLREAAKRRAGVTGDSELIELALVKLALEDDFGARLVALKGTLSSDIEFDF</sequence>
<evidence type="ECO:0000313" key="1">
    <source>
        <dbReference type="EMBL" id="GGF46433.1"/>
    </source>
</evidence>
<gene>
    <name evidence="1" type="ORF">GCM10011611_61120</name>
</gene>
<organism evidence="1 2">
    <name type="scientific">Aliidongia dinghuensis</name>
    <dbReference type="NCBI Taxonomy" id="1867774"/>
    <lineage>
        <taxon>Bacteria</taxon>
        <taxon>Pseudomonadati</taxon>
        <taxon>Pseudomonadota</taxon>
        <taxon>Alphaproteobacteria</taxon>
        <taxon>Rhodospirillales</taxon>
        <taxon>Dongiaceae</taxon>
        <taxon>Aliidongia</taxon>
    </lineage>
</organism>
<dbReference type="Proteomes" id="UP000646365">
    <property type="component" value="Unassembled WGS sequence"/>
</dbReference>
<proteinExistence type="predicted"/>
<name>A0A8J2Z1Q9_9PROT</name>
<evidence type="ECO:0000313" key="2">
    <source>
        <dbReference type="Proteomes" id="UP000646365"/>
    </source>
</evidence>
<dbReference type="AlphaFoldDB" id="A0A8J2Z1Q9"/>
<accession>A0A8J2Z1Q9</accession>
<keyword evidence="2" id="KW-1185">Reference proteome</keyword>
<dbReference type="EMBL" id="BMJQ01000023">
    <property type="protein sequence ID" value="GGF46433.1"/>
    <property type="molecule type" value="Genomic_DNA"/>
</dbReference>
<comment type="caution">
    <text evidence="1">The sequence shown here is derived from an EMBL/GenBank/DDBJ whole genome shotgun (WGS) entry which is preliminary data.</text>
</comment>
<reference evidence="1" key="2">
    <citation type="submission" date="2020-09" db="EMBL/GenBank/DDBJ databases">
        <authorList>
            <person name="Sun Q."/>
            <person name="Zhou Y."/>
        </authorList>
    </citation>
    <scope>NUCLEOTIDE SEQUENCE</scope>
    <source>
        <strain evidence="1">CGMCC 1.15725</strain>
    </source>
</reference>
<protein>
    <submittedName>
        <fullName evidence="1">Uncharacterized protein</fullName>
    </submittedName>
</protein>